<evidence type="ECO:0000313" key="2">
    <source>
        <dbReference type="Proteomes" id="UP000780690"/>
    </source>
</evidence>
<comment type="caution">
    <text evidence="1">The sequence shown here is derived from an EMBL/GenBank/DDBJ whole genome shotgun (WGS) entry which is preliminary data.</text>
</comment>
<protein>
    <submittedName>
        <fullName evidence="1">Uncharacterized protein</fullName>
    </submittedName>
</protein>
<dbReference type="Proteomes" id="UP000780690">
    <property type="component" value="Unassembled WGS sequence"/>
</dbReference>
<organism evidence="1 2">
    <name type="scientific">Candidatus Pantoea formicae</name>
    <dbReference type="NCBI Taxonomy" id="2608355"/>
    <lineage>
        <taxon>Bacteria</taxon>
        <taxon>Pseudomonadati</taxon>
        <taxon>Pseudomonadota</taxon>
        <taxon>Gammaproteobacteria</taxon>
        <taxon>Enterobacterales</taxon>
        <taxon>Erwiniaceae</taxon>
        <taxon>Pantoea</taxon>
    </lineage>
</organism>
<evidence type="ECO:0000313" key="1">
    <source>
        <dbReference type="EMBL" id="NIF01110.1"/>
    </source>
</evidence>
<reference evidence="1 2" key="1">
    <citation type="journal article" date="2019" name="bioRxiv">
        <title>Bacteria contribute to plant secondary compound degradation in a generalist herbivore system.</title>
        <authorList>
            <person name="Francoeur C.B."/>
            <person name="Khadempour L."/>
            <person name="Moreira-Soto R.D."/>
            <person name="Gotting K."/>
            <person name="Book A.J."/>
            <person name="Pinto-Tomas A.A."/>
            <person name="Keefover-Ring K."/>
            <person name="Currie C.R."/>
        </authorList>
    </citation>
    <scope>NUCLEOTIDE SEQUENCE [LARGE SCALE GENOMIC DNA]</scope>
    <source>
        <strain evidence="1 2">Acro-805</strain>
    </source>
</reference>
<proteinExistence type="predicted"/>
<sequence length="89" mass="10164">MNIDMDYAFPLTPGFSKEESKQRFWKCLYTSAREEMLHYWVVLPKSLRPAELELVTFHDGGLTNIGRYLTTDNSPCLEILAAYDAASGK</sequence>
<keyword evidence="2" id="KW-1185">Reference proteome</keyword>
<gene>
    <name evidence="1" type="ORF">F3J38_13720</name>
</gene>
<accession>A0ABX0QZG5</accession>
<dbReference type="RefSeq" id="WP_167139207.1">
    <property type="nucleotide sequence ID" value="NZ_VWXD01000004.1"/>
</dbReference>
<dbReference type="EMBL" id="VWXD01000004">
    <property type="protein sequence ID" value="NIF01110.1"/>
    <property type="molecule type" value="Genomic_DNA"/>
</dbReference>
<name>A0ABX0QZG5_9GAMM</name>